<dbReference type="Proteomes" id="UP000318093">
    <property type="component" value="Unassembled WGS sequence"/>
</dbReference>
<dbReference type="InterPro" id="IPR018187">
    <property type="entry name" value="Asp/Glu_racemase_AS_1"/>
</dbReference>
<dbReference type="Gene3D" id="3.40.50.1860">
    <property type="match status" value="2"/>
</dbReference>
<dbReference type="EMBL" id="VBAN01000285">
    <property type="protein sequence ID" value="TMI80049.1"/>
    <property type="molecule type" value="Genomic_DNA"/>
</dbReference>
<feature type="region of interest" description="Disordered" evidence="3">
    <location>
        <begin position="221"/>
        <end position="259"/>
    </location>
</feature>
<dbReference type="InterPro" id="IPR015942">
    <property type="entry name" value="Asp/Glu/hydantoin_racemase"/>
</dbReference>
<gene>
    <name evidence="4" type="ORF">E6H03_09125</name>
</gene>
<name>A0A537J919_9BACT</name>
<dbReference type="Pfam" id="PF01177">
    <property type="entry name" value="Asp_Glu_race"/>
    <property type="match status" value="1"/>
</dbReference>
<evidence type="ECO:0000313" key="4">
    <source>
        <dbReference type="EMBL" id="TMI80049.1"/>
    </source>
</evidence>
<keyword evidence="2 4" id="KW-0413">Isomerase</keyword>
<dbReference type="InterPro" id="IPR001920">
    <property type="entry name" value="Asp/Glu_race"/>
</dbReference>
<protein>
    <submittedName>
        <fullName evidence="4">Amino acid racemase</fullName>
        <ecNumber evidence="4">5.1.1.-</ecNumber>
    </submittedName>
</protein>
<dbReference type="AlphaFoldDB" id="A0A537J919"/>
<dbReference type="SUPFAM" id="SSF53681">
    <property type="entry name" value="Aspartate/glutamate racemase"/>
    <property type="match status" value="2"/>
</dbReference>
<dbReference type="PANTHER" id="PTHR21198">
    <property type="entry name" value="GLUTAMATE RACEMASE"/>
    <property type="match status" value="1"/>
</dbReference>
<dbReference type="InterPro" id="IPR004380">
    <property type="entry name" value="Asp_race"/>
</dbReference>
<dbReference type="PROSITE" id="PS00924">
    <property type="entry name" value="ASP_GLU_RACEMASE_2"/>
    <property type="match status" value="1"/>
</dbReference>
<proteinExistence type="inferred from homology"/>
<comment type="similarity">
    <text evidence="1">Belongs to the aspartate/glutamate racemases family.</text>
</comment>
<evidence type="ECO:0000256" key="2">
    <source>
        <dbReference type="ARBA" id="ARBA00023235"/>
    </source>
</evidence>
<dbReference type="GO" id="GO:0047661">
    <property type="term" value="F:amino-acid racemase activity"/>
    <property type="evidence" value="ECO:0007669"/>
    <property type="project" value="InterPro"/>
</dbReference>
<comment type="caution">
    <text evidence="4">The sequence shown here is derived from an EMBL/GenBank/DDBJ whole genome shotgun (WGS) entry which is preliminary data.</text>
</comment>
<evidence type="ECO:0000313" key="5">
    <source>
        <dbReference type="Proteomes" id="UP000318093"/>
    </source>
</evidence>
<dbReference type="EC" id="5.1.1.-" evidence="4"/>
<dbReference type="InterPro" id="IPR033134">
    <property type="entry name" value="Asp/Glu_racemase_AS_2"/>
</dbReference>
<accession>A0A537J919</accession>
<organism evidence="4 5">
    <name type="scientific">Candidatus Segetimicrobium genomatis</name>
    <dbReference type="NCBI Taxonomy" id="2569760"/>
    <lineage>
        <taxon>Bacteria</taxon>
        <taxon>Bacillati</taxon>
        <taxon>Candidatus Sysuimicrobiota</taxon>
        <taxon>Candidatus Sysuimicrobiia</taxon>
        <taxon>Candidatus Sysuimicrobiales</taxon>
        <taxon>Candidatus Segetimicrobiaceae</taxon>
        <taxon>Candidatus Segetimicrobium</taxon>
    </lineage>
</organism>
<reference evidence="4 5" key="1">
    <citation type="journal article" date="2019" name="Nat. Microbiol.">
        <title>Mediterranean grassland soil C-N compound turnover is dependent on rainfall and depth, and is mediated by genomically divergent microorganisms.</title>
        <authorList>
            <person name="Diamond S."/>
            <person name="Andeer P.F."/>
            <person name="Li Z."/>
            <person name="Crits-Christoph A."/>
            <person name="Burstein D."/>
            <person name="Anantharaman K."/>
            <person name="Lane K.R."/>
            <person name="Thomas B.C."/>
            <person name="Pan C."/>
            <person name="Northen T.R."/>
            <person name="Banfield J.F."/>
        </authorList>
    </citation>
    <scope>NUCLEOTIDE SEQUENCE [LARGE SCALE GENOMIC DNA]</scope>
    <source>
        <strain evidence="4">NP_6</strain>
    </source>
</reference>
<dbReference type="NCBIfam" id="TIGR00035">
    <property type="entry name" value="asp_race"/>
    <property type="match status" value="1"/>
</dbReference>
<dbReference type="PROSITE" id="PS00923">
    <property type="entry name" value="ASP_GLU_RACEMASE_1"/>
    <property type="match status" value="1"/>
</dbReference>
<dbReference type="PANTHER" id="PTHR21198:SF7">
    <property type="entry name" value="ASPARTATE-GLUTAMATE RACEMASE FAMILY"/>
    <property type="match status" value="1"/>
</dbReference>
<evidence type="ECO:0000256" key="3">
    <source>
        <dbReference type="SAM" id="MobiDB-lite"/>
    </source>
</evidence>
<evidence type="ECO:0000256" key="1">
    <source>
        <dbReference type="ARBA" id="ARBA00007847"/>
    </source>
</evidence>
<sequence length="259" mass="26753">MGPLATADFYTKLVRLTPARTDQDHLRVLIDSNPKIPDRTAALRGEGPDPTEALVATARGLERAGADLIAIPCNSAHAYLHQIRRSVGIPVLDIMEEVAAAAAALVPRPRAAGVLATSGTMQARLYHRALASRGIDVVEPAAVEQEGVTAAICAVKAGDLGAAARERVREVAAALIGRGAQVVVLGCTELPLVTDRQAISVPVLDGTEVLAAAAVRAALPSEAEEFPGSPERSSTLRSPGRAEVPGTPRAGSSKPAGRP</sequence>